<protein>
    <recommendedName>
        <fullName evidence="5">DUF308 domain-containing protein</fullName>
    </recommendedName>
</protein>
<dbReference type="RefSeq" id="WP_185718575.1">
    <property type="nucleotide sequence ID" value="NZ_BAAAWI010000001.1"/>
</dbReference>
<keyword evidence="2" id="KW-1133">Transmembrane helix</keyword>
<evidence type="ECO:0000313" key="4">
    <source>
        <dbReference type="Proteomes" id="UP000515728"/>
    </source>
</evidence>
<keyword evidence="2" id="KW-0472">Membrane</keyword>
<evidence type="ECO:0000256" key="2">
    <source>
        <dbReference type="SAM" id="Phobius"/>
    </source>
</evidence>
<dbReference type="Proteomes" id="UP000515728">
    <property type="component" value="Chromosome"/>
</dbReference>
<evidence type="ECO:0000256" key="1">
    <source>
        <dbReference type="SAM" id="MobiDB-lite"/>
    </source>
</evidence>
<sequence length="147" mass="15269">MGGDPDERPHPDGGVDDFDAIVAGWRREGEVPRWPDEEPAADPPASPPPAPPAASVVRPPAAVAPEDEHFVPPEPPPLPRLAPPAAVGLVLLILGIVLVTAPGWVGVPETYGMPLGLLTLAAGLGWLVLRLWPSPPRPGEDDDGAVL</sequence>
<dbReference type="EMBL" id="CP060131">
    <property type="protein sequence ID" value="QNG51823.1"/>
    <property type="molecule type" value="Genomic_DNA"/>
</dbReference>
<feature type="transmembrane region" description="Helical" evidence="2">
    <location>
        <begin position="111"/>
        <end position="129"/>
    </location>
</feature>
<evidence type="ECO:0000313" key="3">
    <source>
        <dbReference type="EMBL" id="QNG51823.1"/>
    </source>
</evidence>
<accession>A0A7G7MGB2</accession>
<keyword evidence="2" id="KW-0812">Transmembrane</keyword>
<feature type="region of interest" description="Disordered" evidence="1">
    <location>
        <begin position="1"/>
        <end position="77"/>
    </location>
</feature>
<feature type="compositionally biased region" description="Low complexity" evidence="1">
    <location>
        <begin position="53"/>
        <end position="64"/>
    </location>
</feature>
<feature type="compositionally biased region" description="Basic and acidic residues" evidence="1">
    <location>
        <begin position="1"/>
        <end position="13"/>
    </location>
</feature>
<feature type="transmembrane region" description="Helical" evidence="2">
    <location>
        <begin position="85"/>
        <end position="105"/>
    </location>
</feature>
<keyword evidence="4" id="KW-1185">Reference proteome</keyword>
<dbReference type="KEGG" id="ppel:H6H00_27620"/>
<reference evidence="3 4" key="1">
    <citation type="submission" date="2020-08" db="EMBL/GenBank/DDBJ databases">
        <authorList>
            <person name="Mo P."/>
        </authorList>
    </citation>
    <scope>NUCLEOTIDE SEQUENCE [LARGE SCALE GENOMIC DNA]</scope>
    <source>
        <strain evidence="3 4">CGMCC 4.1532</strain>
    </source>
</reference>
<feature type="compositionally biased region" description="Pro residues" evidence="1">
    <location>
        <begin position="41"/>
        <end position="52"/>
    </location>
</feature>
<organism evidence="3 4">
    <name type="scientific">Pseudonocardia petroleophila</name>
    <dbReference type="NCBI Taxonomy" id="37331"/>
    <lineage>
        <taxon>Bacteria</taxon>
        <taxon>Bacillati</taxon>
        <taxon>Actinomycetota</taxon>
        <taxon>Actinomycetes</taxon>
        <taxon>Pseudonocardiales</taxon>
        <taxon>Pseudonocardiaceae</taxon>
        <taxon>Pseudonocardia</taxon>
    </lineage>
</organism>
<proteinExistence type="predicted"/>
<dbReference type="AlphaFoldDB" id="A0A7G7MGB2"/>
<name>A0A7G7MGB2_9PSEU</name>
<evidence type="ECO:0008006" key="5">
    <source>
        <dbReference type="Google" id="ProtNLM"/>
    </source>
</evidence>
<gene>
    <name evidence="3" type="ORF">H6H00_27620</name>
</gene>
<feature type="compositionally biased region" description="Basic and acidic residues" evidence="1">
    <location>
        <begin position="25"/>
        <end position="36"/>
    </location>
</feature>